<dbReference type="InterPro" id="IPR038584">
    <property type="entry name" value="Ribosomal_bL33_sf"/>
</dbReference>
<dbReference type="GO" id="GO:0003735">
    <property type="term" value="F:structural constituent of ribosome"/>
    <property type="evidence" value="ECO:0007669"/>
    <property type="project" value="InterPro"/>
</dbReference>
<comment type="similarity">
    <text evidence="1 5">Belongs to the bacterial ribosomal protein bL33 family.</text>
</comment>
<dbReference type="HAMAP" id="MF_00294">
    <property type="entry name" value="Ribosomal_bL33"/>
    <property type="match status" value="1"/>
</dbReference>
<organism evidence="6 7">
    <name type="scientific">Tetragenococcus muriaticus 3MR10-3</name>
    <dbReference type="NCBI Taxonomy" id="1302648"/>
    <lineage>
        <taxon>Bacteria</taxon>
        <taxon>Bacillati</taxon>
        <taxon>Bacillota</taxon>
        <taxon>Bacilli</taxon>
        <taxon>Lactobacillales</taxon>
        <taxon>Enterococcaceae</taxon>
        <taxon>Tetragenococcus</taxon>
    </lineage>
</organism>
<dbReference type="EMBL" id="JPVT01000058">
    <property type="protein sequence ID" value="KFN92198.1"/>
    <property type="molecule type" value="Genomic_DNA"/>
</dbReference>
<name>A0A091CDJ6_9ENTE</name>
<dbReference type="GO" id="GO:0005840">
    <property type="term" value="C:ribosome"/>
    <property type="evidence" value="ECO:0007669"/>
    <property type="project" value="UniProtKB-KW"/>
</dbReference>
<dbReference type="InterPro" id="IPR011332">
    <property type="entry name" value="Ribosomal_zn-bd"/>
</dbReference>
<reference evidence="6 7" key="1">
    <citation type="submission" date="2014-08" db="EMBL/GenBank/DDBJ databases">
        <title>Genome sequence of Tetragenococcus muriaticus.</title>
        <authorList>
            <person name="Chuea-nongthon C."/>
            <person name="Rodtong S."/>
            <person name="Yongsawatdigul J."/>
            <person name="Steele J.L."/>
            <person name="Liu X.-y."/>
            <person name="Speers J."/>
            <person name="Glasner J.D."/>
            <person name="Neeno-Eckwall E.C."/>
        </authorList>
    </citation>
    <scope>NUCLEOTIDE SEQUENCE [LARGE SCALE GENOMIC DNA]</scope>
    <source>
        <strain evidence="6 7">3MR10-3</strain>
    </source>
</reference>
<dbReference type="RefSeq" id="WP_028789636.1">
    <property type="nucleotide sequence ID" value="NZ_JPVT01000058.1"/>
</dbReference>
<evidence type="ECO:0000256" key="1">
    <source>
        <dbReference type="ARBA" id="ARBA00007596"/>
    </source>
</evidence>
<dbReference type="Proteomes" id="UP000029381">
    <property type="component" value="Unassembled WGS sequence"/>
</dbReference>
<dbReference type="NCBIfam" id="TIGR01023">
    <property type="entry name" value="rpmG_bact"/>
    <property type="match status" value="1"/>
</dbReference>
<keyword evidence="2 5" id="KW-0689">Ribosomal protein</keyword>
<keyword evidence="7" id="KW-1185">Reference proteome</keyword>
<dbReference type="SUPFAM" id="SSF57829">
    <property type="entry name" value="Zn-binding ribosomal proteins"/>
    <property type="match status" value="1"/>
</dbReference>
<evidence type="ECO:0000313" key="6">
    <source>
        <dbReference type="EMBL" id="KFN92198.1"/>
    </source>
</evidence>
<dbReference type="GO" id="GO:0006412">
    <property type="term" value="P:translation"/>
    <property type="evidence" value="ECO:0007669"/>
    <property type="project" value="UniProtKB-UniRule"/>
</dbReference>
<dbReference type="AlphaFoldDB" id="A0A091CDJ6"/>
<gene>
    <name evidence="5" type="primary">rpmG</name>
    <name evidence="6" type="ORF">TMU3MR103_0659</name>
</gene>
<comment type="caution">
    <text evidence="6">The sequence shown here is derived from an EMBL/GenBank/DDBJ whole genome shotgun (WGS) entry which is preliminary data.</text>
</comment>
<protein>
    <recommendedName>
        <fullName evidence="4 5">Large ribosomal subunit protein bL33</fullName>
    </recommendedName>
</protein>
<proteinExistence type="inferred from homology"/>
<evidence type="ECO:0000256" key="2">
    <source>
        <dbReference type="ARBA" id="ARBA00022980"/>
    </source>
</evidence>
<dbReference type="Gene3D" id="2.20.28.120">
    <property type="entry name" value="Ribosomal protein L33"/>
    <property type="match status" value="1"/>
</dbReference>
<dbReference type="InterPro" id="IPR001705">
    <property type="entry name" value="Ribosomal_bL33"/>
</dbReference>
<dbReference type="Pfam" id="PF00471">
    <property type="entry name" value="Ribosomal_L33"/>
    <property type="match status" value="1"/>
</dbReference>
<evidence type="ECO:0000256" key="5">
    <source>
        <dbReference type="HAMAP-Rule" id="MF_00294"/>
    </source>
</evidence>
<evidence type="ECO:0000256" key="4">
    <source>
        <dbReference type="ARBA" id="ARBA00035176"/>
    </source>
</evidence>
<dbReference type="GO" id="GO:0005737">
    <property type="term" value="C:cytoplasm"/>
    <property type="evidence" value="ECO:0007669"/>
    <property type="project" value="UniProtKB-ARBA"/>
</dbReference>
<dbReference type="GO" id="GO:1990904">
    <property type="term" value="C:ribonucleoprotein complex"/>
    <property type="evidence" value="ECO:0007669"/>
    <property type="project" value="UniProtKB-KW"/>
</dbReference>
<accession>A0A091CDJ6</accession>
<sequence>MSGKKTVLACSICGSRNYTKTTSRGKDQQRLTANKFCRYCNKHTLHKETK</sequence>
<evidence type="ECO:0000256" key="3">
    <source>
        <dbReference type="ARBA" id="ARBA00023274"/>
    </source>
</evidence>
<evidence type="ECO:0000313" key="7">
    <source>
        <dbReference type="Proteomes" id="UP000029381"/>
    </source>
</evidence>
<keyword evidence="3 5" id="KW-0687">Ribonucleoprotein</keyword>
<dbReference type="NCBIfam" id="NF001764">
    <property type="entry name" value="PRK00504.1"/>
    <property type="match status" value="1"/>
</dbReference>